<dbReference type="EMBL" id="BONZ01000045">
    <property type="protein sequence ID" value="GIH16590.1"/>
    <property type="molecule type" value="Genomic_DNA"/>
</dbReference>
<dbReference type="Gene3D" id="3.40.1190.20">
    <property type="match status" value="1"/>
</dbReference>
<dbReference type="InterPro" id="IPR011611">
    <property type="entry name" value="PfkB_dom"/>
</dbReference>
<dbReference type="Proteomes" id="UP000642748">
    <property type="component" value="Unassembled WGS sequence"/>
</dbReference>
<evidence type="ECO:0000256" key="4">
    <source>
        <dbReference type="ARBA" id="ARBA00022777"/>
    </source>
</evidence>
<dbReference type="InterPro" id="IPR002173">
    <property type="entry name" value="Carboh/pur_kinase_PfkB_CS"/>
</dbReference>
<dbReference type="GO" id="GO:0005524">
    <property type="term" value="F:ATP binding"/>
    <property type="evidence" value="ECO:0007669"/>
    <property type="project" value="UniProtKB-KW"/>
</dbReference>
<comment type="similarity">
    <text evidence="1">Belongs to the carbohydrate kinase PfkB family.</text>
</comment>
<dbReference type="InterPro" id="IPR017583">
    <property type="entry name" value="Tagatose/fructose_Pkinase"/>
</dbReference>
<gene>
    <name evidence="8" type="ORF">Raf01_47620</name>
</gene>
<name>A0A8J3QSB3_9ACTN</name>
<evidence type="ECO:0000313" key="8">
    <source>
        <dbReference type="EMBL" id="GIH16590.1"/>
    </source>
</evidence>
<evidence type="ECO:0000259" key="7">
    <source>
        <dbReference type="Pfam" id="PF00294"/>
    </source>
</evidence>
<keyword evidence="5" id="KW-0067">ATP-binding</keyword>
<comment type="caution">
    <text evidence="8">The sequence shown here is derived from an EMBL/GenBank/DDBJ whole genome shotgun (WGS) entry which is preliminary data.</text>
</comment>
<dbReference type="GO" id="GO:0008443">
    <property type="term" value="F:phosphofructokinase activity"/>
    <property type="evidence" value="ECO:0007669"/>
    <property type="project" value="TreeGrafter"/>
</dbReference>
<dbReference type="RefSeq" id="WP_203920173.1">
    <property type="nucleotide sequence ID" value="NZ_BONZ01000045.1"/>
</dbReference>
<evidence type="ECO:0000256" key="1">
    <source>
        <dbReference type="ARBA" id="ARBA00010688"/>
    </source>
</evidence>
<keyword evidence="9" id="KW-1185">Reference proteome</keyword>
<dbReference type="PIRSF" id="PIRSF000535">
    <property type="entry name" value="1PFK/6PFK/LacC"/>
    <property type="match status" value="1"/>
</dbReference>
<dbReference type="GO" id="GO:0005829">
    <property type="term" value="C:cytosol"/>
    <property type="evidence" value="ECO:0007669"/>
    <property type="project" value="TreeGrafter"/>
</dbReference>
<reference evidence="8" key="1">
    <citation type="submission" date="2021-01" db="EMBL/GenBank/DDBJ databases">
        <title>Whole genome shotgun sequence of Rugosimonospora africana NBRC 104875.</title>
        <authorList>
            <person name="Komaki H."/>
            <person name="Tamura T."/>
        </authorList>
    </citation>
    <scope>NUCLEOTIDE SEQUENCE</scope>
    <source>
        <strain evidence="8">NBRC 104875</strain>
    </source>
</reference>
<dbReference type="AlphaFoldDB" id="A0A8J3QSB3"/>
<dbReference type="NCBIfam" id="TIGR03168">
    <property type="entry name" value="1-PFK"/>
    <property type="match status" value="1"/>
</dbReference>
<sequence>MILAVCLNPAVDVTYSVTALRHGTSHPVSAVHRRAGGKGVNAARVLAQLGEAVTLCGFAGGGTGRWLRDELSGSGVTERLTGVAGDTRQSVAVVDDADATVFNEPGPVVADGDWDRLADTFAQQLAGCAAAVMSGSVPPGAPADAYASLVRIARAHGVPTVVDTSGAHLRAAADAGATVLAPNRDEVGLPSGGRAELLAAAAELSGRGGGTAVVSAGRDGLVAVSGEHRWAARPPRQVTGNPTGAGDALSAGLARGLAREATWPLVLADALALAAAAVAAPVAGTVDLDLYRELADLSTVEDVPCP</sequence>
<evidence type="ECO:0000256" key="2">
    <source>
        <dbReference type="ARBA" id="ARBA00022679"/>
    </source>
</evidence>
<evidence type="ECO:0000256" key="5">
    <source>
        <dbReference type="ARBA" id="ARBA00022840"/>
    </source>
</evidence>
<dbReference type="Pfam" id="PF00294">
    <property type="entry name" value="PfkB"/>
    <property type="match status" value="1"/>
</dbReference>
<dbReference type="PANTHER" id="PTHR46566:SF5">
    <property type="entry name" value="1-PHOSPHOFRUCTOKINASE"/>
    <property type="match status" value="1"/>
</dbReference>
<dbReference type="PROSITE" id="PS00584">
    <property type="entry name" value="PFKB_KINASES_2"/>
    <property type="match status" value="1"/>
</dbReference>
<dbReference type="InterPro" id="IPR029056">
    <property type="entry name" value="Ribokinase-like"/>
</dbReference>
<evidence type="ECO:0000313" key="9">
    <source>
        <dbReference type="Proteomes" id="UP000642748"/>
    </source>
</evidence>
<proteinExistence type="inferred from homology"/>
<dbReference type="SUPFAM" id="SSF53613">
    <property type="entry name" value="Ribokinase-like"/>
    <property type="match status" value="1"/>
</dbReference>
<organism evidence="8 9">
    <name type="scientific">Rugosimonospora africana</name>
    <dbReference type="NCBI Taxonomy" id="556532"/>
    <lineage>
        <taxon>Bacteria</taxon>
        <taxon>Bacillati</taxon>
        <taxon>Actinomycetota</taxon>
        <taxon>Actinomycetes</taxon>
        <taxon>Micromonosporales</taxon>
        <taxon>Micromonosporaceae</taxon>
        <taxon>Rugosimonospora</taxon>
    </lineage>
</organism>
<dbReference type="PANTHER" id="PTHR46566">
    <property type="entry name" value="1-PHOSPHOFRUCTOKINASE-RELATED"/>
    <property type="match status" value="1"/>
</dbReference>
<evidence type="ECO:0000256" key="3">
    <source>
        <dbReference type="ARBA" id="ARBA00022741"/>
    </source>
</evidence>
<accession>A0A8J3QSB3</accession>
<evidence type="ECO:0000256" key="6">
    <source>
        <dbReference type="PIRNR" id="PIRNR000535"/>
    </source>
</evidence>
<protein>
    <submittedName>
        <fullName evidence="8">Sugar kinase</fullName>
    </submittedName>
</protein>
<keyword evidence="2 6" id="KW-0808">Transferase</keyword>
<feature type="domain" description="Carbohydrate kinase PfkB" evidence="7">
    <location>
        <begin position="15"/>
        <end position="281"/>
    </location>
</feature>
<keyword evidence="3" id="KW-0547">Nucleotide-binding</keyword>
<keyword evidence="4 8" id="KW-0418">Kinase</keyword>